<keyword evidence="4" id="KW-1185">Reference proteome</keyword>
<gene>
    <name evidence="3" type="ORF">SCF082_LOCUS13567</name>
</gene>
<feature type="compositionally biased region" description="Polar residues" evidence="1">
    <location>
        <begin position="443"/>
        <end position="455"/>
    </location>
</feature>
<accession>A0ABP0JS45</accession>
<feature type="compositionally biased region" description="Low complexity" evidence="1">
    <location>
        <begin position="519"/>
        <end position="534"/>
    </location>
</feature>
<proteinExistence type="predicted"/>
<organism evidence="3 4">
    <name type="scientific">Durusdinium trenchii</name>
    <dbReference type="NCBI Taxonomy" id="1381693"/>
    <lineage>
        <taxon>Eukaryota</taxon>
        <taxon>Sar</taxon>
        <taxon>Alveolata</taxon>
        <taxon>Dinophyceae</taxon>
        <taxon>Suessiales</taxon>
        <taxon>Symbiodiniaceae</taxon>
        <taxon>Durusdinium</taxon>
    </lineage>
</organism>
<protein>
    <submittedName>
        <fullName evidence="3">Uncharacterized protein</fullName>
    </submittedName>
</protein>
<reference evidence="3 4" key="1">
    <citation type="submission" date="2024-02" db="EMBL/GenBank/DDBJ databases">
        <authorList>
            <person name="Chen Y."/>
            <person name="Shah S."/>
            <person name="Dougan E. K."/>
            <person name="Thang M."/>
            <person name="Chan C."/>
        </authorList>
    </citation>
    <scope>NUCLEOTIDE SEQUENCE [LARGE SCALE GENOMIC DNA]</scope>
</reference>
<feature type="transmembrane region" description="Helical" evidence="2">
    <location>
        <begin position="162"/>
        <end position="182"/>
    </location>
</feature>
<dbReference type="EMBL" id="CAXAMM010008424">
    <property type="protein sequence ID" value="CAK9017279.1"/>
    <property type="molecule type" value="Genomic_DNA"/>
</dbReference>
<name>A0ABP0JS45_9DINO</name>
<sequence>MALSKPHHVLDDPWLWLKPHHDAWEKQVADLEKLVHSELKRLLSPALFVARSFYNFGLELCDLCDLQDWGMGILPFERSSEDKDETLETLQLVTRELACFSCFTSVCSLLPSVATELLLSSVTIGPFSSFTFALSAGSATVMLLMAPYLLNRHPDVGRRQIFHAAAGASALAGLGQVLFLVLNQPAVVHFYILPNIMVMDLFNGMQSPFVAMHMLVHLWLAWLVDELGMTWGPKLCEYVSGEAEELIEHISATDLCTDDGYKKVLLALDEKYLTCKQEEIQHYLKEYFYKCFINTDSLQCGGNCEALVLTSSNGSLKHKDVLEAVSRVLPEGKCSVAPRAKCISTVEDGDHAGWVNTQSEVFEVTDSVNDVFEAIAEYVQDHDGDYEDGLEVFKSYSEIRRKVQSQKESGQRLQALSSLQLRSNGGRSELISVASRRKPSRNEPGSQFAGQLSDQQGDEQGDAKRLGSLLLTTGKFKGEFQGVSPAQGKFEHRLYLELRDAVKGQGMHLHQIKMQQKQTAATSSEEPTSPETSL</sequence>
<comment type="caution">
    <text evidence="3">The sequence shown here is derived from an EMBL/GenBank/DDBJ whole genome shotgun (WGS) entry which is preliminary data.</text>
</comment>
<feature type="transmembrane region" description="Helical" evidence="2">
    <location>
        <begin position="130"/>
        <end position="150"/>
    </location>
</feature>
<keyword evidence="2" id="KW-0812">Transmembrane</keyword>
<feature type="region of interest" description="Disordered" evidence="1">
    <location>
        <begin position="434"/>
        <end position="461"/>
    </location>
</feature>
<keyword evidence="2" id="KW-1133">Transmembrane helix</keyword>
<keyword evidence="2" id="KW-0472">Membrane</keyword>
<evidence type="ECO:0000256" key="1">
    <source>
        <dbReference type="SAM" id="MobiDB-lite"/>
    </source>
</evidence>
<evidence type="ECO:0000256" key="2">
    <source>
        <dbReference type="SAM" id="Phobius"/>
    </source>
</evidence>
<feature type="region of interest" description="Disordered" evidence="1">
    <location>
        <begin position="514"/>
        <end position="534"/>
    </location>
</feature>
<evidence type="ECO:0000313" key="3">
    <source>
        <dbReference type="EMBL" id="CAK9017279.1"/>
    </source>
</evidence>
<dbReference type="Proteomes" id="UP001642464">
    <property type="component" value="Unassembled WGS sequence"/>
</dbReference>
<evidence type="ECO:0000313" key="4">
    <source>
        <dbReference type="Proteomes" id="UP001642464"/>
    </source>
</evidence>